<reference evidence="1 2" key="1">
    <citation type="submission" date="2010-11" db="EMBL/GenBank/DDBJ databases">
        <title>Complete sequence of Halanaerobium sp. sapolanicus.</title>
        <authorList>
            <consortium name="US DOE Joint Genome Institute"/>
            <person name="Lucas S."/>
            <person name="Copeland A."/>
            <person name="Lapidus A."/>
            <person name="Cheng J.-F."/>
            <person name="Bruce D."/>
            <person name="Goodwin L."/>
            <person name="Pitluck S."/>
            <person name="Davenport K."/>
            <person name="Detter J.C."/>
            <person name="Han C."/>
            <person name="Tapia R."/>
            <person name="Land M."/>
            <person name="Hauser L."/>
            <person name="Jeffries C."/>
            <person name="Kyrpides N."/>
            <person name="Ivanova N."/>
            <person name="Mikhailova N."/>
            <person name="Begemann M.B."/>
            <person name="Mormile M.R."/>
            <person name="Wall J.D."/>
            <person name="Elias D.A."/>
            <person name="Woyke T."/>
        </authorList>
    </citation>
    <scope>NUCLEOTIDE SEQUENCE [LARGE SCALE GENOMIC DNA]</scope>
    <source>
        <strain evidence="2">sapolanicus</strain>
    </source>
</reference>
<gene>
    <name evidence="1" type="ordered locus">Halsa_0949</name>
</gene>
<dbReference type="Proteomes" id="UP000007434">
    <property type="component" value="Chromosome"/>
</dbReference>
<dbReference type="GO" id="GO:0005524">
    <property type="term" value="F:ATP binding"/>
    <property type="evidence" value="ECO:0007669"/>
    <property type="project" value="InterPro"/>
</dbReference>
<proteinExistence type="predicted"/>
<dbReference type="OrthoDB" id="8525901at2"/>
<dbReference type="PANTHER" id="PTHR42280">
    <property type="entry name" value="CITG FAMILY PROTEIN"/>
    <property type="match status" value="1"/>
</dbReference>
<dbReference type="RefSeq" id="WP_013405485.1">
    <property type="nucleotide sequence ID" value="NC_014654.1"/>
</dbReference>
<dbReference type="InterPro" id="IPR002736">
    <property type="entry name" value="CitG"/>
</dbReference>
<dbReference type="Pfam" id="PF01874">
    <property type="entry name" value="CitG"/>
    <property type="match status" value="1"/>
</dbReference>
<dbReference type="HOGENOM" id="CLU_063627_1_0_9"/>
<keyword evidence="2" id="KW-1185">Reference proteome</keyword>
<dbReference type="Gene3D" id="1.10.4200.10">
    <property type="entry name" value="Triphosphoribosyl-dephospho-CoA protein"/>
    <property type="match status" value="1"/>
</dbReference>
<dbReference type="GO" id="GO:0046917">
    <property type="term" value="F:triphosphoribosyl-dephospho-CoA synthase activity"/>
    <property type="evidence" value="ECO:0007669"/>
    <property type="project" value="InterPro"/>
</dbReference>
<name>E4RM64_HALHG</name>
<dbReference type="STRING" id="656519.Halsa_0949"/>
<dbReference type="eggNOG" id="COG1767">
    <property type="taxonomic scope" value="Bacteria"/>
</dbReference>
<organism evidence="1 2">
    <name type="scientific">Halanaerobium hydrogeniformans</name>
    <name type="common">Halanaerobium sp. (strain sapolanicus)</name>
    <dbReference type="NCBI Taxonomy" id="656519"/>
    <lineage>
        <taxon>Bacteria</taxon>
        <taxon>Bacillati</taxon>
        <taxon>Bacillota</taxon>
        <taxon>Clostridia</taxon>
        <taxon>Halanaerobiales</taxon>
        <taxon>Halanaerobiaceae</taxon>
        <taxon>Halanaerobium</taxon>
    </lineage>
</organism>
<dbReference type="KEGG" id="has:Halsa_0949"/>
<reference evidence="1 2" key="2">
    <citation type="journal article" date="2011" name="J. Bacteriol.">
        <title>Complete Genome Sequence of the Haloalkaliphilic, Hydrogen Producing Halanaerobium hydrogenoformans.</title>
        <authorList>
            <person name="Brown S.D."/>
            <person name="Begemann M.B."/>
            <person name="Mormile M.R."/>
            <person name="Wall J.D."/>
            <person name="Han C.S."/>
            <person name="Goodwin L.A."/>
            <person name="Pitluck S."/>
            <person name="Land M.L."/>
            <person name="Hauser L.J."/>
            <person name="Elias D.A."/>
        </authorList>
    </citation>
    <scope>NUCLEOTIDE SEQUENCE [LARGE SCALE GENOMIC DNA]</scope>
    <source>
        <strain evidence="2">sapolanicus</strain>
    </source>
</reference>
<evidence type="ECO:0000313" key="2">
    <source>
        <dbReference type="Proteomes" id="UP000007434"/>
    </source>
</evidence>
<accession>E4RM64</accession>
<protein>
    <submittedName>
        <fullName evidence="1">Triphosphoribosyl-dephospho-CoA protein</fullName>
    </submittedName>
</protein>
<sequence length="303" mass="34512">MSLTDQEIAQVLQIACLLEASTAKPGNVSPGREFEDLKYRDFLFSSAAVFPAFLDLEQKSVGEIIYQAVRETHSFIKTNTNLGIILLCAPLASAYSRLRAKTEIESLAQSELVIQLRKELKLLLNNLDQKDAEHCYQAINYSKAGNLKEVDQADISEKPEITLLKAMKLAEKRDNIAFEYTNNYSITFDYAYPRFKQYSQKYNEIEKIIIMTFLEILAEYPDTLIVRKHGLNKAVEVSRSAAEVLRSINLEQKDFWQQIEKFDQELRTQAEKVNPGTTADLITAVIFLAILISGKKLIKNWAD</sequence>
<evidence type="ECO:0000313" key="1">
    <source>
        <dbReference type="EMBL" id="ADQ14395.1"/>
    </source>
</evidence>
<dbReference type="EMBL" id="CP002304">
    <property type="protein sequence ID" value="ADQ14395.1"/>
    <property type="molecule type" value="Genomic_DNA"/>
</dbReference>
<dbReference type="AlphaFoldDB" id="E4RM64"/>
<dbReference type="PANTHER" id="PTHR42280:SF1">
    <property type="entry name" value="CITG FAMILY PROTEIN"/>
    <property type="match status" value="1"/>
</dbReference>